<evidence type="ECO:0000313" key="1">
    <source>
        <dbReference type="EMBL" id="UWZ85563.1"/>
    </source>
</evidence>
<sequence length="277" mass="30465">MTDAISLSYERTAAHLGLLRGALYGIEARRLIRFERELIDRCDLTVLVSAVDRDFLVQGEKSNKSMVCSNGVDSDRFRFDYAPDGQTLVFIGKNFAFYNVDAILYFAEVVLPLVRSQFPKTKFKVIGQIGNGLRRRLEKQDVAVTGAVDDIGFTAHGATIGVCPLRVGAGVQNKILEYMSLGIPVVTSKVGLEGLDAIPDKHLLVAEQPAEWAVQISRLLSSPELRSDLAHHGRSFVEEKHAWAALVAPLSDRIFKLVEAKRRDQADASANQGSSLP</sequence>
<dbReference type="Proteomes" id="UP001059380">
    <property type="component" value="Chromosome"/>
</dbReference>
<dbReference type="CDD" id="cd03801">
    <property type="entry name" value="GT4_PimA-like"/>
    <property type="match status" value="1"/>
</dbReference>
<dbReference type="Pfam" id="PF13692">
    <property type="entry name" value="Glyco_trans_1_4"/>
    <property type="match status" value="1"/>
</dbReference>
<dbReference type="GO" id="GO:0016757">
    <property type="term" value="F:glycosyltransferase activity"/>
    <property type="evidence" value="ECO:0007669"/>
    <property type="project" value="TreeGrafter"/>
</dbReference>
<dbReference type="PANTHER" id="PTHR45947:SF3">
    <property type="entry name" value="SULFOQUINOVOSYL TRANSFERASE SQD2"/>
    <property type="match status" value="1"/>
</dbReference>
<gene>
    <name evidence="1" type="ORF">MOP44_06375</name>
</gene>
<protein>
    <submittedName>
        <fullName evidence="1">Glycosyltransferase family 4 protein</fullName>
    </submittedName>
</protein>
<dbReference type="SUPFAM" id="SSF53756">
    <property type="entry name" value="UDP-Glycosyltransferase/glycogen phosphorylase"/>
    <property type="match status" value="1"/>
</dbReference>
<keyword evidence="2" id="KW-1185">Reference proteome</keyword>
<proteinExistence type="predicted"/>
<name>A0A9J7BRT0_9BACT</name>
<dbReference type="KEGG" id="orp:MOP44_06375"/>
<organism evidence="1 2">
    <name type="scientific">Occallatibacter riparius</name>
    <dbReference type="NCBI Taxonomy" id="1002689"/>
    <lineage>
        <taxon>Bacteria</taxon>
        <taxon>Pseudomonadati</taxon>
        <taxon>Acidobacteriota</taxon>
        <taxon>Terriglobia</taxon>
        <taxon>Terriglobales</taxon>
        <taxon>Acidobacteriaceae</taxon>
        <taxon>Occallatibacter</taxon>
    </lineage>
</organism>
<dbReference type="AlphaFoldDB" id="A0A9J7BRT0"/>
<dbReference type="EMBL" id="CP093313">
    <property type="protein sequence ID" value="UWZ85563.1"/>
    <property type="molecule type" value="Genomic_DNA"/>
</dbReference>
<accession>A0A9J7BRT0</accession>
<dbReference type="PANTHER" id="PTHR45947">
    <property type="entry name" value="SULFOQUINOVOSYL TRANSFERASE SQD2"/>
    <property type="match status" value="1"/>
</dbReference>
<reference evidence="1" key="1">
    <citation type="submission" date="2021-04" db="EMBL/GenBank/DDBJ databases">
        <title>Phylogenetic analysis of Acidobacteriaceae.</title>
        <authorList>
            <person name="Qiu L."/>
            <person name="Zhang Q."/>
        </authorList>
    </citation>
    <scope>NUCLEOTIDE SEQUENCE</scope>
    <source>
        <strain evidence="1">DSM 25168</strain>
    </source>
</reference>
<dbReference type="RefSeq" id="WP_260795127.1">
    <property type="nucleotide sequence ID" value="NZ_CP093313.1"/>
</dbReference>
<evidence type="ECO:0000313" key="2">
    <source>
        <dbReference type="Proteomes" id="UP001059380"/>
    </source>
</evidence>
<dbReference type="Gene3D" id="3.40.50.2000">
    <property type="entry name" value="Glycogen Phosphorylase B"/>
    <property type="match status" value="1"/>
</dbReference>
<dbReference type="InterPro" id="IPR050194">
    <property type="entry name" value="Glycosyltransferase_grp1"/>
</dbReference>